<comment type="similarity">
    <text evidence="1">Belongs to the NipSnap family.</text>
</comment>
<dbReference type="Pfam" id="PF07978">
    <property type="entry name" value="NIPSNAP"/>
    <property type="match status" value="1"/>
</dbReference>
<dbReference type="InterPro" id="IPR051557">
    <property type="entry name" value="NipSnap_domain"/>
</dbReference>
<gene>
    <name evidence="3" type="ORF">JCR33_09155</name>
</gene>
<dbReference type="AlphaFoldDB" id="A0A934IPC2"/>
<evidence type="ECO:0000313" key="3">
    <source>
        <dbReference type="EMBL" id="MBJ3775852.1"/>
    </source>
</evidence>
<comment type="caution">
    <text evidence="3">The sequence shown here is derived from an EMBL/GenBank/DDBJ whole genome shotgun (WGS) entry which is preliminary data.</text>
</comment>
<dbReference type="InterPro" id="IPR011008">
    <property type="entry name" value="Dimeric_a/b-barrel"/>
</dbReference>
<evidence type="ECO:0000313" key="4">
    <source>
        <dbReference type="Proteomes" id="UP000609531"/>
    </source>
</evidence>
<dbReference type="InterPro" id="IPR012577">
    <property type="entry name" value="NIPSNAP"/>
</dbReference>
<dbReference type="SUPFAM" id="SSF54909">
    <property type="entry name" value="Dimeric alpha+beta barrel"/>
    <property type="match status" value="1"/>
</dbReference>
<accession>A0A934IPC2</accession>
<sequence>MIYEERDYHVHPGKLARFVALYRDHGLDIQKKYLGTFYAYFTTEIGELNHVVALWSYTSLDDRAQRRAAMMADPAWQDYLAKVDGLLERQTTRVLTPVDFSPMQ</sequence>
<evidence type="ECO:0000256" key="1">
    <source>
        <dbReference type="ARBA" id="ARBA00005291"/>
    </source>
</evidence>
<feature type="domain" description="NIPSNAP" evidence="2">
    <location>
        <begin position="3"/>
        <end position="102"/>
    </location>
</feature>
<dbReference type="Proteomes" id="UP000609531">
    <property type="component" value="Unassembled WGS sequence"/>
</dbReference>
<dbReference type="RefSeq" id="WP_198881745.1">
    <property type="nucleotide sequence ID" value="NZ_JAEKJA010000006.1"/>
</dbReference>
<name>A0A934IPC2_9HYPH</name>
<dbReference type="PANTHER" id="PTHR21017">
    <property type="entry name" value="NIPSNAP-RELATED"/>
    <property type="match status" value="1"/>
</dbReference>
<dbReference type="Gene3D" id="3.30.70.100">
    <property type="match status" value="1"/>
</dbReference>
<protein>
    <submittedName>
        <fullName evidence="3">NIPSNAP family protein</fullName>
    </submittedName>
</protein>
<evidence type="ECO:0000259" key="2">
    <source>
        <dbReference type="Pfam" id="PF07978"/>
    </source>
</evidence>
<organism evidence="3 4">
    <name type="scientific">Acuticoccus mangrovi</name>
    <dbReference type="NCBI Taxonomy" id="2796142"/>
    <lineage>
        <taxon>Bacteria</taxon>
        <taxon>Pseudomonadati</taxon>
        <taxon>Pseudomonadota</taxon>
        <taxon>Alphaproteobacteria</taxon>
        <taxon>Hyphomicrobiales</taxon>
        <taxon>Amorphaceae</taxon>
        <taxon>Acuticoccus</taxon>
    </lineage>
</organism>
<keyword evidence="4" id="KW-1185">Reference proteome</keyword>
<reference evidence="3" key="1">
    <citation type="submission" date="2020-12" db="EMBL/GenBank/DDBJ databases">
        <title>Bacterial taxonomy.</title>
        <authorList>
            <person name="Pan X."/>
        </authorList>
    </citation>
    <scope>NUCLEOTIDE SEQUENCE</scope>
    <source>
        <strain evidence="3">B2012</strain>
    </source>
</reference>
<dbReference type="PANTHER" id="PTHR21017:SF17">
    <property type="entry name" value="PROTEIN NIPSNAP"/>
    <property type="match status" value="1"/>
</dbReference>
<proteinExistence type="inferred from homology"/>
<dbReference type="EMBL" id="JAEKJA010000006">
    <property type="protein sequence ID" value="MBJ3775852.1"/>
    <property type="molecule type" value="Genomic_DNA"/>
</dbReference>